<accession>A0ABD3XDG1</accession>
<evidence type="ECO:0000313" key="4">
    <source>
        <dbReference type="EMBL" id="KAL3884319.1"/>
    </source>
</evidence>
<gene>
    <name evidence="4" type="ORF">ACJMK2_024466</name>
</gene>
<evidence type="ECO:0000256" key="2">
    <source>
        <dbReference type="SAM" id="Phobius"/>
    </source>
</evidence>
<evidence type="ECO:0000313" key="5">
    <source>
        <dbReference type="Proteomes" id="UP001634394"/>
    </source>
</evidence>
<name>A0ABD3XDG1_SINWO</name>
<feature type="region of interest" description="Disordered" evidence="1">
    <location>
        <begin position="184"/>
        <end position="207"/>
    </location>
</feature>
<dbReference type="Proteomes" id="UP001634394">
    <property type="component" value="Unassembled WGS sequence"/>
</dbReference>
<dbReference type="AlphaFoldDB" id="A0ABD3XDG1"/>
<dbReference type="EMBL" id="JBJQND010000002">
    <property type="protein sequence ID" value="KAL3884319.1"/>
    <property type="molecule type" value="Genomic_DNA"/>
</dbReference>
<dbReference type="InterPro" id="IPR036179">
    <property type="entry name" value="Ig-like_dom_sf"/>
</dbReference>
<evidence type="ECO:0000256" key="3">
    <source>
        <dbReference type="SAM" id="SignalP"/>
    </source>
</evidence>
<keyword evidence="5" id="KW-1185">Reference proteome</keyword>
<protein>
    <submittedName>
        <fullName evidence="4">Uncharacterized protein</fullName>
    </submittedName>
</protein>
<keyword evidence="2" id="KW-0472">Membrane</keyword>
<proteinExistence type="predicted"/>
<feature type="transmembrane region" description="Helical" evidence="2">
    <location>
        <begin position="157"/>
        <end position="179"/>
    </location>
</feature>
<keyword evidence="2" id="KW-1133">Transmembrane helix</keyword>
<sequence>MARYSCGFLPIIILTLRVIRSLYTVQGFECHVGIETASWTDDNTHSVNITWNCTLMYNESVISILWSKGDKCIAKTIQGVFTPCPTYVGRVEMFGTFGISVHNISRTDTGYYNIVILSHGNIQECLRCPSIYLLVLMEQHNKENAEPMDGSLSKLNIGLICGLILVTIIVLAQGLRCVYRRSGPAKNRHETTNPDQIQMLQGPLPKE</sequence>
<feature type="signal peptide" evidence="3">
    <location>
        <begin position="1"/>
        <end position="21"/>
    </location>
</feature>
<keyword evidence="2" id="KW-0812">Transmembrane</keyword>
<evidence type="ECO:0000256" key="1">
    <source>
        <dbReference type="SAM" id="MobiDB-lite"/>
    </source>
</evidence>
<dbReference type="Gene3D" id="2.60.40.10">
    <property type="entry name" value="Immunoglobulins"/>
    <property type="match status" value="1"/>
</dbReference>
<reference evidence="4 5" key="1">
    <citation type="submission" date="2024-11" db="EMBL/GenBank/DDBJ databases">
        <title>Chromosome-level genome assembly of the freshwater bivalve Anodonta woodiana.</title>
        <authorList>
            <person name="Chen X."/>
        </authorList>
    </citation>
    <scope>NUCLEOTIDE SEQUENCE [LARGE SCALE GENOMIC DNA]</scope>
    <source>
        <strain evidence="4">MN2024</strain>
        <tissue evidence="4">Gills</tissue>
    </source>
</reference>
<feature type="chain" id="PRO_5044798322" evidence="3">
    <location>
        <begin position="22"/>
        <end position="207"/>
    </location>
</feature>
<dbReference type="InterPro" id="IPR013783">
    <property type="entry name" value="Ig-like_fold"/>
</dbReference>
<comment type="caution">
    <text evidence="4">The sequence shown here is derived from an EMBL/GenBank/DDBJ whole genome shotgun (WGS) entry which is preliminary data.</text>
</comment>
<organism evidence="4 5">
    <name type="scientific">Sinanodonta woodiana</name>
    <name type="common">Chinese pond mussel</name>
    <name type="synonym">Anodonta woodiana</name>
    <dbReference type="NCBI Taxonomy" id="1069815"/>
    <lineage>
        <taxon>Eukaryota</taxon>
        <taxon>Metazoa</taxon>
        <taxon>Spiralia</taxon>
        <taxon>Lophotrochozoa</taxon>
        <taxon>Mollusca</taxon>
        <taxon>Bivalvia</taxon>
        <taxon>Autobranchia</taxon>
        <taxon>Heteroconchia</taxon>
        <taxon>Palaeoheterodonta</taxon>
        <taxon>Unionida</taxon>
        <taxon>Unionoidea</taxon>
        <taxon>Unionidae</taxon>
        <taxon>Unioninae</taxon>
        <taxon>Sinanodonta</taxon>
    </lineage>
</organism>
<keyword evidence="3" id="KW-0732">Signal</keyword>
<dbReference type="SUPFAM" id="SSF48726">
    <property type="entry name" value="Immunoglobulin"/>
    <property type="match status" value="1"/>
</dbReference>